<gene>
    <name evidence="2" type="ORF">SAMN06295910_0223</name>
</gene>
<keyword evidence="1" id="KW-1003">Cell membrane</keyword>
<evidence type="ECO:0000256" key="1">
    <source>
        <dbReference type="HAMAP-Rule" id="MF_00386"/>
    </source>
</evidence>
<comment type="function">
    <text evidence="1">Could be involved in insertion of integral membrane proteins into the membrane.</text>
</comment>
<dbReference type="Pfam" id="PF01809">
    <property type="entry name" value="YidD"/>
    <property type="match status" value="1"/>
</dbReference>
<protein>
    <recommendedName>
        <fullName evidence="1">Putative membrane protein insertion efficiency factor</fullName>
    </recommendedName>
</protein>
<keyword evidence="3" id="KW-1185">Reference proteome</keyword>
<dbReference type="STRING" id="941907.SAMN06295910_0223"/>
<evidence type="ECO:0000313" key="3">
    <source>
        <dbReference type="Proteomes" id="UP000192934"/>
    </source>
</evidence>
<name>A0A1X7FYU8_9SPHN</name>
<dbReference type="NCBIfam" id="TIGR00278">
    <property type="entry name" value="membrane protein insertion efficiency factor YidD"/>
    <property type="match status" value="1"/>
</dbReference>
<dbReference type="HAMAP" id="MF_00386">
    <property type="entry name" value="UPF0161_YidD"/>
    <property type="match status" value="1"/>
</dbReference>
<evidence type="ECO:0000313" key="2">
    <source>
        <dbReference type="EMBL" id="SMF61239.1"/>
    </source>
</evidence>
<dbReference type="RefSeq" id="WP_085217131.1">
    <property type="nucleotide sequence ID" value="NZ_LT840185.1"/>
</dbReference>
<organism evidence="2 3">
    <name type="scientific">Allosphingosinicella indica</name>
    <dbReference type="NCBI Taxonomy" id="941907"/>
    <lineage>
        <taxon>Bacteria</taxon>
        <taxon>Pseudomonadati</taxon>
        <taxon>Pseudomonadota</taxon>
        <taxon>Alphaproteobacteria</taxon>
        <taxon>Sphingomonadales</taxon>
        <taxon>Sphingomonadaceae</taxon>
        <taxon>Allosphingosinicella</taxon>
    </lineage>
</organism>
<dbReference type="OrthoDB" id="9801753at2"/>
<accession>A0A1X7FYU8</accession>
<dbReference type="GO" id="GO:0005886">
    <property type="term" value="C:plasma membrane"/>
    <property type="evidence" value="ECO:0007669"/>
    <property type="project" value="UniProtKB-SubCell"/>
</dbReference>
<keyword evidence="1" id="KW-0472">Membrane</keyword>
<comment type="subcellular location">
    <subcellularLocation>
        <location evidence="1">Cell membrane</location>
        <topology evidence="1">Peripheral membrane protein</topology>
        <orientation evidence="1">Cytoplasmic side</orientation>
    </subcellularLocation>
</comment>
<proteinExistence type="inferred from homology"/>
<reference evidence="3" key="1">
    <citation type="submission" date="2017-04" db="EMBL/GenBank/DDBJ databases">
        <authorList>
            <person name="Varghese N."/>
            <person name="Submissions S."/>
        </authorList>
    </citation>
    <scope>NUCLEOTIDE SEQUENCE [LARGE SCALE GENOMIC DNA]</scope>
    <source>
        <strain evidence="3">Dd16</strain>
    </source>
</reference>
<comment type="similarity">
    <text evidence="1">Belongs to the UPF0161 family.</text>
</comment>
<dbReference type="SMART" id="SM01234">
    <property type="entry name" value="Haemolytic"/>
    <property type="match status" value="1"/>
</dbReference>
<dbReference type="AlphaFoldDB" id="A0A1X7FYU8"/>
<dbReference type="InterPro" id="IPR002696">
    <property type="entry name" value="Membr_insert_effic_factor_YidD"/>
</dbReference>
<dbReference type="EMBL" id="LT840185">
    <property type="protein sequence ID" value="SMF61239.1"/>
    <property type="molecule type" value="Genomic_DNA"/>
</dbReference>
<dbReference type="PANTHER" id="PTHR33383:SF1">
    <property type="entry name" value="MEMBRANE PROTEIN INSERTION EFFICIENCY FACTOR-RELATED"/>
    <property type="match status" value="1"/>
</dbReference>
<sequence length="70" mass="7588">MIAKALILVARGWQIGPSRILPPSCRYSPSCSAYAITALSRYGALRGGWLALKRLLRCHPWGGCGHDPVP</sequence>
<dbReference type="PANTHER" id="PTHR33383">
    <property type="entry name" value="MEMBRANE PROTEIN INSERTION EFFICIENCY FACTOR-RELATED"/>
    <property type="match status" value="1"/>
</dbReference>
<dbReference type="Proteomes" id="UP000192934">
    <property type="component" value="Chromosome I"/>
</dbReference>